<dbReference type="KEGG" id="pfer:IRI77_08875"/>
<dbReference type="Pfam" id="PF11154">
    <property type="entry name" value="DUF2934"/>
    <property type="match status" value="1"/>
</dbReference>
<organism evidence="1 2">
    <name type="scientific">Paludibaculum fermentans</name>
    <dbReference type="NCBI Taxonomy" id="1473598"/>
    <lineage>
        <taxon>Bacteria</taxon>
        <taxon>Pseudomonadati</taxon>
        <taxon>Acidobacteriota</taxon>
        <taxon>Terriglobia</taxon>
        <taxon>Bryobacterales</taxon>
        <taxon>Bryobacteraceae</taxon>
        <taxon>Paludibaculum</taxon>
    </lineage>
</organism>
<reference evidence="1 2" key="1">
    <citation type="submission" date="2020-10" db="EMBL/GenBank/DDBJ databases">
        <title>Complete genome sequence of Paludibaculum fermentans P105T, a facultatively anaerobic acidobacterium capable of dissimilatory Fe(III) reduction.</title>
        <authorList>
            <person name="Dedysh S.N."/>
            <person name="Beletsky A.V."/>
            <person name="Kulichevskaya I.S."/>
            <person name="Mardanov A.V."/>
            <person name="Ravin N.V."/>
        </authorList>
    </citation>
    <scope>NUCLEOTIDE SEQUENCE [LARGE SCALE GENOMIC DNA]</scope>
    <source>
        <strain evidence="1 2">P105</strain>
    </source>
</reference>
<accession>A0A7S7NUN0</accession>
<proteinExistence type="predicted"/>
<keyword evidence="2" id="KW-1185">Reference proteome</keyword>
<protein>
    <submittedName>
        <fullName evidence="1">DUF2934 domain-containing protein</fullName>
    </submittedName>
</protein>
<dbReference type="EMBL" id="CP063849">
    <property type="protein sequence ID" value="QOY90049.1"/>
    <property type="molecule type" value="Genomic_DNA"/>
</dbReference>
<gene>
    <name evidence="1" type="ORF">IRI77_08875</name>
</gene>
<dbReference type="InterPro" id="IPR021327">
    <property type="entry name" value="DUF2934"/>
</dbReference>
<dbReference type="AlphaFoldDB" id="A0A7S7NUN0"/>
<dbReference type="Proteomes" id="UP000593892">
    <property type="component" value="Chromosome"/>
</dbReference>
<name>A0A7S7NUN0_PALFE</name>
<evidence type="ECO:0000313" key="1">
    <source>
        <dbReference type="EMBL" id="QOY90049.1"/>
    </source>
</evidence>
<evidence type="ECO:0000313" key="2">
    <source>
        <dbReference type="Proteomes" id="UP000593892"/>
    </source>
</evidence>
<sequence>MPKTLSQQMMAAEDGILGPAHQGIPHWTTGMDNIPDDSRIGGCSYKEIAALAYQLWNSRGCPIGSPEEDWCRAERWLRTKGIVQSDPPSSE</sequence>